<evidence type="ECO:0000256" key="1">
    <source>
        <dbReference type="SAM" id="MobiDB-lite"/>
    </source>
</evidence>
<feature type="transmembrane region" description="Helical" evidence="2">
    <location>
        <begin position="47"/>
        <end position="66"/>
    </location>
</feature>
<dbReference type="RefSeq" id="WP_378483486.1">
    <property type="nucleotide sequence ID" value="NZ_JBHUFB010000002.1"/>
</dbReference>
<protein>
    <submittedName>
        <fullName evidence="3">DUF6350 family protein</fullName>
    </submittedName>
</protein>
<feature type="transmembrane region" description="Helical" evidence="2">
    <location>
        <begin position="340"/>
        <end position="367"/>
    </location>
</feature>
<feature type="transmembrane region" description="Helical" evidence="2">
    <location>
        <begin position="309"/>
        <end position="328"/>
    </location>
</feature>
<dbReference type="Pfam" id="PF19877">
    <property type="entry name" value="DUF6350"/>
    <property type="match status" value="1"/>
</dbReference>
<organism evidence="3 4">
    <name type="scientific">Rhodococcus gannanensis</name>
    <dbReference type="NCBI Taxonomy" id="1960308"/>
    <lineage>
        <taxon>Bacteria</taxon>
        <taxon>Bacillati</taxon>
        <taxon>Actinomycetota</taxon>
        <taxon>Actinomycetes</taxon>
        <taxon>Mycobacteriales</taxon>
        <taxon>Nocardiaceae</taxon>
        <taxon>Rhodococcus</taxon>
    </lineage>
</organism>
<dbReference type="EMBL" id="JBHUFB010000002">
    <property type="protein sequence ID" value="MFD1810935.1"/>
    <property type="molecule type" value="Genomic_DNA"/>
</dbReference>
<feature type="transmembrane region" description="Helical" evidence="2">
    <location>
        <begin position="250"/>
        <end position="274"/>
    </location>
</feature>
<feature type="transmembrane region" description="Helical" evidence="2">
    <location>
        <begin position="214"/>
        <end position="238"/>
    </location>
</feature>
<keyword evidence="4" id="KW-1185">Reference proteome</keyword>
<sequence>MNSVVSRGGRRPDGGRRPLRAPAAGLSGRPTPTPEQMRALLGVALRPALLALVVIATCMVVTLVAANSDLTGTSGSIAAGWLALHQVPLTIGGASLGALPLLPTLVMIAAVARGCSRVVTASTPRHECWWVVGAAVAGPVVVTAIALAVVADASSVIPLSSPNVLAALAWVIAVHLIGAGIGIGIRLWRPIVTLLGVPDWVLAAARPATRSGMALLATGAAITAASLVASWSTVGMLIEAGDGFMGGLGLTLLSILYLPNVVIGATAVLVGSAVEVGSASVSLFDVVGGPVPALPVLGALPEQAGGDGWLVGLVVPAAVGVMFGRECARRASSPLSAVQTALVGALAVATVFAALGFAAGGAVGSFGSVGVDLLTFVGATFGWLAVFGSAAAAVTRLRGAPDRTAPARRTPMTPAATAELPPTAELPAAAEAATRPERGESTVIDAELLDDDGQALPAPDSEAAADAVVDAEVVDDDEDGEKGVAQVTDEDARSDLPDGRRTSKD</sequence>
<evidence type="ECO:0000313" key="4">
    <source>
        <dbReference type="Proteomes" id="UP001597286"/>
    </source>
</evidence>
<dbReference type="InterPro" id="IPR045931">
    <property type="entry name" value="DUF6350"/>
</dbReference>
<feature type="transmembrane region" description="Helical" evidence="2">
    <location>
        <begin position="373"/>
        <end position="394"/>
    </location>
</feature>
<keyword evidence="2" id="KW-1133">Transmembrane helix</keyword>
<reference evidence="4" key="1">
    <citation type="journal article" date="2019" name="Int. J. Syst. Evol. Microbiol.">
        <title>The Global Catalogue of Microorganisms (GCM) 10K type strain sequencing project: providing services to taxonomists for standard genome sequencing and annotation.</title>
        <authorList>
            <consortium name="The Broad Institute Genomics Platform"/>
            <consortium name="The Broad Institute Genome Sequencing Center for Infectious Disease"/>
            <person name="Wu L."/>
            <person name="Ma J."/>
        </authorList>
    </citation>
    <scope>NUCLEOTIDE SEQUENCE [LARGE SCALE GENOMIC DNA]</scope>
    <source>
        <strain evidence="4">DT72</strain>
    </source>
</reference>
<feature type="compositionally biased region" description="Basic and acidic residues" evidence="1">
    <location>
        <begin position="490"/>
        <end position="505"/>
    </location>
</feature>
<dbReference type="Proteomes" id="UP001597286">
    <property type="component" value="Unassembled WGS sequence"/>
</dbReference>
<feature type="region of interest" description="Disordered" evidence="1">
    <location>
        <begin position="1"/>
        <end position="32"/>
    </location>
</feature>
<keyword evidence="2" id="KW-0472">Membrane</keyword>
<feature type="transmembrane region" description="Helical" evidence="2">
    <location>
        <begin position="163"/>
        <end position="184"/>
    </location>
</feature>
<comment type="caution">
    <text evidence="3">The sequence shown here is derived from an EMBL/GenBank/DDBJ whole genome shotgun (WGS) entry which is preliminary data.</text>
</comment>
<feature type="compositionally biased region" description="Low complexity" evidence="1">
    <location>
        <begin position="402"/>
        <end position="433"/>
    </location>
</feature>
<accession>A0ABW4NXL5</accession>
<feature type="transmembrane region" description="Helical" evidence="2">
    <location>
        <begin position="86"/>
        <end position="108"/>
    </location>
</feature>
<keyword evidence="2" id="KW-0812">Transmembrane</keyword>
<evidence type="ECO:0000256" key="2">
    <source>
        <dbReference type="SAM" id="Phobius"/>
    </source>
</evidence>
<proteinExistence type="predicted"/>
<gene>
    <name evidence="3" type="ORF">ACFSJG_01805</name>
</gene>
<feature type="transmembrane region" description="Helical" evidence="2">
    <location>
        <begin position="129"/>
        <end position="151"/>
    </location>
</feature>
<name>A0ABW4NXL5_9NOCA</name>
<feature type="compositionally biased region" description="Low complexity" evidence="1">
    <location>
        <begin position="462"/>
        <end position="471"/>
    </location>
</feature>
<feature type="region of interest" description="Disordered" evidence="1">
    <location>
        <begin position="401"/>
        <end position="505"/>
    </location>
</feature>
<evidence type="ECO:0000313" key="3">
    <source>
        <dbReference type="EMBL" id="MFD1810935.1"/>
    </source>
</evidence>